<dbReference type="Pfam" id="PF00583">
    <property type="entry name" value="Acetyltransf_1"/>
    <property type="match status" value="1"/>
</dbReference>
<keyword evidence="5" id="KW-1185">Reference proteome</keyword>
<dbReference type="InterPro" id="IPR050832">
    <property type="entry name" value="Bact_Acetyltransf"/>
</dbReference>
<dbReference type="CDD" id="cd04301">
    <property type="entry name" value="NAT_SF"/>
    <property type="match status" value="1"/>
</dbReference>
<accession>A0A919YSQ3</accession>
<proteinExistence type="predicted"/>
<dbReference type="Gene3D" id="3.40.630.30">
    <property type="match status" value="1"/>
</dbReference>
<comment type="caution">
    <text evidence="4">The sequence shown here is derived from an EMBL/GenBank/DDBJ whole genome shotgun (WGS) entry which is preliminary data.</text>
</comment>
<dbReference type="InterPro" id="IPR000182">
    <property type="entry name" value="GNAT_dom"/>
</dbReference>
<keyword evidence="1" id="KW-0808">Transferase</keyword>
<evidence type="ECO:0000256" key="1">
    <source>
        <dbReference type="ARBA" id="ARBA00022679"/>
    </source>
</evidence>
<protein>
    <submittedName>
        <fullName evidence="4">Acetyltransferase</fullName>
    </submittedName>
</protein>
<organism evidence="4 5">
    <name type="scientific">Paenibacillus montaniterrae</name>
    <dbReference type="NCBI Taxonomy" id="429341"/>
    <lineage>
        <taxon>Bacteria</taxon>
        <taxon>Bacillati</taxon>
        <taxon>Bacillota</taxon>
        <taxon>Bacilli</taxon>
        <taxon>Bacillales</taxon>
        <taxon>Paenibacillaceae</taxon>
        <taxon>Paenibacillus</taxon>
    </lineage>
</organism>
<dbReference type="EMBL" id="BOSE01000010">
    <property type="protein sequence ID" value="GIP18760.1"/>
    <property type="molecule type" value="Genomic_DNA"/>
</dbReference>
<dbReference type="RefSeq" id="WP_213519415.1">
    <property type="nucleotide sequence ID" value="NZ_BOSE01000010.1"/>
</dbReference>
<evidence type="ECO:0000259" key="3">
    <source>
        <dbReference type="PROSITE" id="PS51186"/>
    </source>
</evidence>
<sequence>MIRQAQTNDAEQVVSLILSAIGEELAAVYTGESEPSEAAPILAQYFAQPGNRFSKELIRVYEQDGKVAGMILCYSGQDAAALYAPIEQHRSQALKQAVKHQLESEQGEYYIDALAVDERYQGQGIAAKLMLQAEQDAAAAGLHKLSLLVDVDNTHALQVYLRKGFIQKGQKMLHQQPYWHMVKQVNV</sequence>
<reference evidence="4" key="1">
    <citation type="submission" date="2021-03" db="EMBL/GenBank/DDBJ databases">
        <title>Antimicrobial resistance genes in bacteria isolated from Japanese honey, and their potential for conferring macrolide and lincosamide resistance in the American foulbrood pathogen Paenibacillus larvae.</title>
        <authorList>
            <person name="Okamoto M."/>
            <person name="Kumagai M."/>
            <person name="Kanamori H."/>
            <person name="Takamatsu D."/>
        </authorList>
    </citation>
    <scope>NUCLEOTIDE SEQUENCE</scope>
    <source>
        <strain evidence="4">J40TS1</strain>
    </source>
</reference>
<dbReference type="InterPro" id="IPR016181">
    <property type="entry name" value="Acyl_CoA_acyltransferase"/>
</dbReference>
<dbReference type="PROSITE" id="PS51186">
    <property type="entry name" value="GNAT"/>
    <property type="match status" value="1"/>
</dbReference>
<dbReference type="GO" id="GO:0016747">
    <property type="term" value="F:acyltransferase activity, transferring groups other than amino-acyl groups"/>
    <property type="evidence" value="ECO:0007669"/>
    <property type="project" value="InterPro"/>
</dbReference>
<gene>
    <name evidence="4" type="ORF">J40TS1_44020</name>
</gene>
<keyword evidence="2" id="KW-0012">Acyltransferase</keyword>
<evidence type="ECO:0000256" key="2">
    <source>
        <dbReference type="ARBA" id="ARBA00023315"/>
    </source>
</evidence>
<evidence type="ECO:0000313" key="4">
    <source>
        <dbReference type="EMBL" id="GIP18760.1"/>
    </source>
</evidence>
<dbReference type="PANTHER" id="PTHR43877:SF2">
    <property type="entry name" value="AMINOALKYLPHOSPHONATE N-ACETYLTRANSFERASE-RELATED"/>
    <property type="match status" value="1"/>
</dbReference>
<dbReference type="PANTHER" id="PTHR43877">
    <property type="entry name" value="AMINOALKYLPHOSPHONATE N-ACETYLTRANSFERASE-RELATED-RELATED"/>
    <property type="match status" value="1"/>
</dbReference>
<evidence type="ECO:0000313" key="5">
    <source>
        <dbReference type="Proteomes" id="UP000683139"/>
    </source>
</evidence>
<name>A0A919YSQ3_9BACL</name>
<dbReference type="AlphaFoldDB" id="A0A919YSQ3"/>
<feature type="domain" description="N-acetyltransferase" evidence="3">
    <location>
        <begin position="1"/>
        <end position="186"/>
    </location>
</feature>
<dbReference type="SUPFAM" id="SSF55729">
    <property type="entry name" value="Acyl-CoA N-acyltransferases (Nat)"/>
    <property type="match status" value="1"/>
</dbReference>
<dbReference type="Proteomes" id="UP000683139">
    <property type="component" value="Unassembled WGS sequence"/>
</dbReference>